<evidence type="ECO:0000313" key="12">
    <source>
        <dbReference type="Proteomes" id="UP001497453"/>
    </source>
</evidence>
<dbReference type="Proteomes" id="UP001497453">
    <property type="component" value="Chromosome 1"/>
</dbReference>
<keyword evidence="4 10" id="KW-0328">Glycosyltransferase</keyword>
<keyword evidence="7 10" id="KW-0256">Endoplasmic reticulum</keyword>
<evidence type="ECO:0000256" key="9">
    <source>
        <dbReference type="ARBA" id="ARBA00023136"/>
    </source>
</evidence>
<comment type="subcellular location">
    <subcellularLocation>
        <location evidence="1 10">Endoplasmic reticulum membrane</location>
        <topology evidence="1 10">Multi-pass membrane protein</topology>
    </subcellularLocation>
</comment>
<evidence type="ECO:0000256" key="1">
    <source>
        <dbReference type="ARBA" id="ARBA00004477"/>
    </source>
</evidence>
<comment type="similarity">
    <text evidence="3 10">Belongs to the glycosyltransferase 22 family.</text>
</comment>
<feature type="transmembrane region" description="Helical" evidence="10">
    <location>
        <begin position="161"/>
        <end position="187"/>
    </location>
</feature>
<keyword evidence="6 10" id="KW-0812">Transmembrane</keyword>
<evidence type="ECO:0000256" key="8">
    <source>
        <dbReference type="ARBA" id="ARBA00022989"/>
    </source>
</evidence>
<keyword evidence="8 10" id="KW-1133">Transmembrane helix</keyword>
<evidence type="ECO:0000256" key="3">
    <source>
        <dbReference type="ARBA" id="ARBA00007063"/>
    </source>
</evidence>
<dbReference type="EMBL" id="OZ037944">
    <property type="protein sequence ID" value="CAL1694092.1"/>
    <property type="molecule type" value="Genomic_DNA"/>
</dbReference>
<feature type="transmembrane region" description="Helical" evidence="10">
    <location>
        <begin position="391"/>
        <end position="412"/>
    </location>
</feature>
<comment type="pathway">
    <text evidence="2">Protein modification; protein glycosylation.</text>
</comment>
<evidence type="ECO:0000256" key="4">
    <source>
        <dbReference type="ARBA" id="ARBA00022676"/>
    </source>
</evidence>
<feature type="transmembrane region" description="Helical" evidence="10">
    <location>
        <begin position="255"/>
        <end position="277"/>
    </location>
</feature>
<evidence type="ECO:0000256" key="7">
    <source>
        <dbReference type="ARBA" id="ARBA00022824"/>
    </source>
</evidence>
<reference evidence="12" key="1">
    <citation type="submission" date="2024-04" db="EMBL/GenBank/DDBJ databases">
        <authorList>
            <person name="Shaw F."/>
            <person name="Minotto A."/>
        </authorList>
    </citation>
    <scope>NUCLEOTIDE SEQUENCE [LARGE SCALE GENOMIC DNA]</scope>
</reference>
<evidence type="ECO:0000256" key="5">
    <source>
        <dbReference type="ARBA" id="ARBA00022679"/>
    </source>
</evidence>
<dbReference type="PANTHER" id="PTHR22760">
    <property type="entry name" value="GLYCOSYLTRANSFERASE"/>
    <property type="match status" value="1"/>
</dbReference>
<protein>
    <recommendedName>
        <fullName evidence="10">Mannosyltransferase</fullName>
        <ecNumber evidence="10">2.4.1.-</ecNumber>
    </recommendedName>
</protein>
<evidence type="ECO:0000256" key="2">
    <source>
        <dbReference type="ARBA" id="ARBA00004922"/>
    </source>
</evidence>
<organism evidence="11 12">
    <name type="scientific">Somion occarium</name>
    <dbReference type="NCBI Taxonomy" id="3059160"/>
    <lineage>
        <taxon>Eukaryota</taxon>
        <taxon>Fungi</taxon>
        <taxon>Dikarya</taxon>
        <taxon>Basidiomycota</taxon>
        <taxon>Agaricomycotina</taxon>
        <taxon>Agaricomycetes</taxon>
        <taxon>Polyporales</taxon>
        <taxon>Cerrenaceae</taxon>
        <taxon>Somion</taxon>
    </lineage>
</organism>
<feature type="transmembrane region" description="Helical" evidence="10">
    <location>
        <begin position="126"/>
        <end position="149"/>
    </location>
</feature>
<gene>
    <name evidence="11" type="ORF">GFSPODELE1_LOCUS151</name>
</gene>
<accession>A0ABP1CJ10</accession>
<evidence type="ECO:0000256" key="6">
    <source>
        <dbReference type="ARBA" id="ARBA00022692"/>
    </source>
</evidence>
<dbReference type="Pfam" id="PF03901">
    <property type="entry name" value="Glyco_transf_22"/>
    <property type="match status" value="1"/>
</dbReference>
<keyword evidence="9 10" id="KW-0472">Membrane</keyword>
<name>A0ABP1CJ10_9APHY</name>
<keyword evidence="12" id="KW-1185">Reference proteome</keyword>
<dbReference type="EC" id="2.4.1.-" evidence="10"/>
<dbReference type="PANTHER" id="PTHR22760:SF2">
    <property type="entry name" value="ALPHA-1,2-MANNOSYLTRANSFERASE ALG9"/>
    <property type="match status" value="1"/>
</dbReference>
<keyword evidence="5" id="KW-0808">Transferase</keyword>
<feature type="transmembrane region" description="Helical" evidence="10">
    <location>
        <begin position="362"/>
        <end position="379"/>
    </location>
</feature>
<feature type="transmembrane region" description="Helical" evidence="10">
    <location>
        <begin position="207"/>
        <end position="234"/>
    </location>
</feature>
<proteinExistence type="inferred from homology"/>
<sequence length="681" mass="78182">MASNIQTIRFRRPEKKEPTVKPKNRHGGILQDQLRRAQRAPWVPAWSTALRFFLLMRVAGAMYSNLQDCDEVFNYWEPLHYLERGYGFQTWETSPKYSIRSWAYILLHLLPVKIATQLIGSDKRPAFFAVRILLAFISSFCEATFYRAVVDKINYRVGRYLFFMLLFSSGMWSASTAFLPSSFAMYANTIAFSWSIEPTNNRNFRRTLLSTLAFATGAVVGWPFALAVAIPFILEELVLRGTDIVPSEKRVSWLLARYGRLATCGAVAALLFVPVVALDTLFYGKLTIVPWNIINYNIFPDAAKGPELYGTEPPTYYFFNLLLNFNVLGPLALLSLPALAITRRVDRKRLGDKPPARQSSPYTLVALRLAPVYVWLAILSKQPHKEERFLYPIYTLVCFNAAVTLYLVRGWLEVAYVRFTQSPYKASKASIFSRLTLSVVTASMVFSVSRTLALWTYYHAPMTIAFRFETEELPRLLNVTGYITLPPFSETAPHSRYDDEESKPRIDYGPIKNFGLRLCYGKEWHRFPGHFLVPDGVRVDWIKSEFDGMLPAHFLETKYESGLMGRVKGTRAVPSGLNDLNEEAPEFYVDVSSCDYLVDLDFPLHPRESLHEPRYSVDEQTWDRVTCQKFLDASHSPLLTRALWMPGARWQQANEYGEYCLLRHKQNVAKKEKENTLRLTT</sequence>
<evidence type="ECO:0000256" key="10">
    <source>
        <dbReference type="RuleBase" id="RU363075"/>
    </source>
</evidence>
<dbReference type="InterPro" id="IPR005599">
    <property type="entry name" value="GPI_mannosylTrfase"/>
</dbReference>
<feature type="transmembrane region" description="Helical" evidence="10">
    <location>
        <begin position="432"/>
        <end position="458"/>
    </location>
</feature>
<feature type="transmembrane region" description="Helical" evidence="10">
    <location>
        <begin position="316"/>
        <end position="341"/>
    </location>
</feature>
<evidence type="ECO:0000313" key="11">
    <source>
        <dbReference type="EMBL" id="CAL1694092.1"/>
    </source>
</evidence>